<dbReference type="Gene3D" id="3.20.20.150">
    <property type="entry name" value="Divalent-metal-dependent TIM barrel enzymes"/>
    <property type="match status" value="1"/>
</dbReference>
<comment type="caution">
    <text evidence="2">The sequence shown here is derived from an EMBL/GenBank/DDBJ whole genome shotgun (WGS) entry which is preliminary data.</text>
</comment>
<dbReference type="InterPro" id="IPR036237">
    <property type="entry name" value="Xyl_isomerase-like_sf"/>
</dbReference>
<gene>
    <name evidence="2" type="ORF">J2S25_003528</name>
</gene>
<keyword evidence="3" id="KW-1185">Reference proteome</keyword>
<dbReference type="Proteomes" id="UP001242313">
    <property type="component" value="Unassembled WGS sequence"/>
</dbReference>
<dbReference type="SUPFAM" id="SSF51658">
    <property type="entry name" value="Xylose isomerase-like"/>
    <property type="match status" value="1"/>
</dbReference>
<keyword evidence="2" id="KW-0413">Isomerase</keyword>
<dbReference type="InterPro" id="IPR050312">
    <property type="entry name" value="IolE/XylAMocC-like"/>
</dbReference>
<dbReference type="PANTHER" id="PTHR12110">
    <property type="entry name" value="HYDROXYPYRUVATE ISOMERASE"/>
    <property type="match status" value="1"/>
</dbReference>
<proteinExistence type="predicted"/>
<name>A0ABU0G0F8_9BACI</name>
<evidence type="ECO:0000313" key="3">
    <source>
        <dbReference type="Proteomes" id="UP001242313"/>
    </source>
</evidence>
<dbReference type="PANTHER" id="PTHR12110:SF21">
    <property type="entry name" value="XYLOSE ISOMERASE-LIKE TIM BARREL DOMAIN-CONTAINING PROTEIN"/>
    <property type="match status" value="1"/>
</dbReference>
<dbReference type="RefSeq" id="WP_307192497.1">
    <property type="nucleotide sequence ID" value="NZ_JAUSUN010000030.1"/>
</dbReference>
<organism evidence="2 3">
    <name type="scientific">Mesobacillus stamsii</name>
    <dbReference type="NCBI Taxonomy" id="225347"/>
    <lineage>
        <taxon>Bacteria</taxon>
        <taxon>Bacillati</taxon>
        <taxon>Bacillota</taxon>
        <taxon>Bacilli</taxon>
        <taxon>Bacillales</taxon>
        <taxon>Bacillaceae</taxon>
        <taxon>Mesobacillus</taxon>
    </lineage>
</organism>
<dbReference type="EMBL" id="JAUSUN010000030">
    <property type="protein sequence ID" value="MDQ0415301.1"/>
    <property type="molecule type" value="Genomic_DNA"/>
</dbReference>
<feature type="domain" description="Xylose isomerase-like TIM barrel" evidence="1">
    <location>
        <begin position="46"/>
        <end position="275"/>
    </location>
</feature>
<evidence type="ECO:0000313" key="2">
    <source>
        <dbReference type="EMBL" id="MDQ0415301.1"/>
    </source>
</evidence>
<accession>A0ABU0G0F8</accession>
<sequence>MRVGFLTNVLAESGVSDLKDLAAWGYENGFTDLEVGPSVDLKEDEVEKIKSSGTIDISALTYCRNFLDPNSEMAEYYKSNIIKRIELAGEFNIEKVLCSTGVSKDAYDGVRFNPMKSIEASVEFLKVMVEKAEENNVTLCIENCPLMGNIGISPYMWDEIFSRIDSDKLKLAYDPSHLIWQFIDPYIPILEFGHKIGHVHAKDTEINYTTLRRTGILFNPKNGEIDSSGWWRYRVPGLGELDWNKFIDHLNQVGFDGTISIEHEDPVWDGTQEKVKAGLIRGQKYLKQFI</sequence>
<reference evidence="2 3" key="1">
    <citation type="submission" date="2023-07" db="EMBL/GenBank/DDBJ databases">
        <title>Genomic Encyclopedia of Type Strains, Phase IV (KMG-IV): sequencing the most valuable type-strain genomes for metagenomic binning, comparative biology and taxonomic classification.</title>
        <authorList>
            <person name="Goeker M."/>
        </authorList>
    </citation>
    <scope>NUCLEOTIDE SEQUENCE [LARGE SCALE GENOMIC DNA]</scope>
    <source>
        <strain evidence="2 3">DSM 19598</strain>
    </source>
</reference>
<dbReference type="InterPro" id="IPR013022">
    <property type="entry name" value="Xyl_isomerase-like_TIM-brl"/>
</dbReference>
<evidence type="ECO:0000259" key="1">
    <source>
        <dbReference type="Pfam" id="PF01261"/>
    </source>
</evidence>
<dbReference type="GO" id="GO:0016853">
    <property type="term" value="F:isomerase activity"/>
    <property type="evidence" value="ECO:0007669"/>
    <property type="project" value="UniProtKB-KW"/>
</dbReference>
<dbReference type="Pfam" id="PF01261">
    <property type="entry name" value="AP_endonuc_2"/>
    <property type="match status" value="1"/>
</dbReference>
<protein>
    <submittedName>
        <fullName evidence="2">Sugar phosphate isomerase/epimerase</fullName>
    </submittedName>
</protein>